<protein>
    <submittedName>
        <fullName evidence="1">GNAT family N-acetyltransferase</fullName>
    </submittedName>
</protein>
<organism evidence="1 2">
    <name type="scientific">Anabaena azotica FACHB-119</name>
    <dbReference type="NCBI Taxonomy" id="947527"/>
    <lineage>
        <taxon>Bacteria</taxon>
        <taxon>Bacillati</taxon>
        <taxon>Cyanobacteriota</taxon>
        <taxon>Cyanophyceae</taxon>
        <taxon>Nostocales</taxon>
        <taxon>Nostocaceae</taxon>
        <taxon>Anabaena</taxon>
        <taxon>Anabaena azotica</taxon>
    </lineage>
</organism>
<name>A0ABR8DEZ1_9NOST</name>
<keyword evidence="2" id="KW-1185">Reference proteome</keyword>
<evidence type="ECO:0000313" key="2">
    <source>
        <dbReference type="Proteomes" id="UP000661112"/>
    </source>
</evidence>
<dbReference type="SUPFAM" id="SSF55729">
    <property type="entry name" value="Acyl-CoA N-acyltransferases (Nat)"/>
    <property type="match status" value="1"/>
</dbReference>
<evidence type="ECO:0000313" key="1">
    <source>
        <dbReference type="EMBL" id="MBD2504696.1"/>
    </source>
</evidence>
<gene>
    <name evidence="1" type="ORF">H6G83_29520</name>
</gene>
<dbReference type="Proteomes" id="UP000661112">
    <property type="component" value="Unassembled WGS sequence"/>
</dbReference>
<proteinExistence type="predicted"/>
<accession>A0ABR8DEZ1</accession>
<dbReference type="CDD" id="cd04301">
    <property type="entry name" value="NAT_SF"/>
    <property type="match status" value="1"/>
</dbReference>
<dbReference type="RefSeq" id="WP_190478744.1">
    <property type="nucleotide sequence ID" value="NZ_JACJSG010000057.1"/>
</dbReference>
<reference evidence="1 2" key="1">
    <citation type="journal article" date="2020" name="ISME J.">
        <title>Comparative genomics reveals insights into cyanobacterial evolution and habitat adaptation.</title>
        <authorList>
            <person name="Chen M.Y."/>
            <person name="Teng W.K."/>
            <person name="Zhao L."/>
            <person name="Hu C.X."/>
            <person name="Zhou Y.K."/>
            <person name="Han B.P."/>
            <person name="Song L.R."/>
            <person name="Shu W.S."/>
        </authorList>
    </citation>
    <scope>NUCLEOTIDE SEQUENCE [LARGE SCALE GENOMIC DNA]</scope>
    <source>
        <strain evidence="1 2">FACHB-119</strain>
    </source>
</reference>
<sequence length="148" mass="15966">MRGASNPFGRGQKLYFLTQAGLPPALCLSSVRGIVELAQANDPEHGGILLGRLETEAVSTTISQMPSIVARKDHQVVGFLLTWPKASVQIPIIATMLQVYPGNKDAYLYAPICVEETMRGQGIAAAMFALVEKLVAAASRDTIYQLCF</sequence>
<comment type="caution">
    <text evidence="1">The sequence shown here is derived from an EMBL/GenBank/DDBJ whole genome shotgun (WGS) entry which is preliminary data.</text>
</comment>
<dbReference type="InterPro" id="IPR016181">
    <property type="entry name" value="Acyl_CoA_acyltransferase"/>
</dbReference>
<dbReference type="EMBL" id="JACJSG010000057">
    <property type="protein sequence ID" value="MBD2504696.1"/>
    <property type="molecule type" value="Genomic_DNA"/>
</dbReference>
<dbReference type="Gene3D" id="3.40.630.30">
    <property type="match status" value="1"/>
</dbReference>